<name>A0ACB9JIJ2_9ASTR</name>
<dbReference type="EMBL" id="CM042021">
    <property type="protein sequence ID" value="KAI3819763.1"/>
    <property type="molecule type" value="Genomic_DNA"/>
</dbReference>
<keyword evidence="2" id="KW-1185">Reference proteome</keyword>
<organism evidence="1 2">
    <name type="scientific">Smallanthus sonchifolius</name>
    <dbReference type="NCBI Taxonomy" id="185202"/>
    <lineage>
        <taxon>Eukaryota</taxon>
        <taxon>Viridiplantae</taxon>
        <taxon>Streptophyta</taxon>
        <taxon>Embryophyta</taxon>
        <taxon>Tracheophyta</taxon>
        <taxon>Spermatophyta</taxon>
        <taxon>Magnoliopsida</taxon>
        <taxon>eudicotyledons</taxon>
        <taxon>Gunneridae</taxon>
        <taxon>Pentapetalae</taxon>
        <taxon>asterids</taxon>
        <taxon>campanulids</taxon>
        <taxon>Asterales</taxon>
        <taxon>Asteraceae</taxon>
        <taxon>Asteroideae</taxon>
        <taxon>Heliantheae alliance</taxon>
        <taxon>Millerieae</taxon>
        <taxon>Smallanthus</taxon>
    </lineage>
</organism>
<comment type="caution">
    <text evidence="1">The sequence shown here is derived from an EMBL/GenBank/DDBJ whole genome shotgun (WGS) entry which is preliminary data.</text>
</comment>
<gene>
    <name evidence="1" type="ORF">L1987_13612</name>
</gene>
<reference evidence="1 2" key="2">
    <citation type="journal article" date="2022" name="Mol. Ecol. Resour.">
        <title>The genomes of chicory, endive, great burdock and yacon provide insights into Asteraceae paleo-polyploidization history and plant inulin production.</title>
        <authorList>
            <person name="Fan W."/>
            <person name="Wang S."/>
            <person name="Wang H."/>
            <person name="Wang A."/>
            <person name="Jiang F."/>
            <person name="Liu H."/>
            <person name="Zhao H."/>
            <person name="Xu D."/>
            <person name="Zhang Y."/>
        </authorList>
    </citation>
    <scope>NUCLEOTIDE SEQUENCE [LARGE SCALE GENOMIC DNA]</scope>
    <source>
        <strain evidence="2">cv. Yunnan</strain>
        <tissue evidence="1">Leaves</tissue>
    </source>
</reference>
<proteinExistence type="predicted"/>
<reference evidence="2" key="1">
    <citation type="journal article" date="2022" name="Mol. Ecol. Resour.">
        <title>The genomes of chicory, endive, great burdock and yacon provide insights into Asteraceae palaeo-polyploidization history and plant inulin production.</title>
        <authorList>
            <person name="Fan W."/>
            <person name="Wang S."/>
            <person name="Wang H."/>
            <person name="Wang A."/>
            <person name="Jiang F."/>
            <person name="Liu H."/>
            <person name="Zhao H."/>
            <person name="Xu D."/>
            <person name="Zhang Y."/>
        </authorList>
    </citation>
    <scope>NUCLEOTIDE SEQUENCE [LARGE SCALE GENOMIC DNA]</scope>
    <source>
        <strain evidence="2">cv. Yunnan</strain>
    </source>
</reference>
<protein>
    <submittedName>
        <fullName evidence="1">Uncharacterized protein</fullName>
    </submittedName>
</protein>
<accession>A0ACB9JIJ2</accession>
<dbReference type="Proteomes" id="UP001056120">
    <property type="component" value="Linkage Group LG04"/>
</dbReference>
<evidence type="ECO:0000313" key="2">
    <source>
        <dbReference type="Proteomes" id="UP001056120"/>
    </source>
</evidence>
<sequence length="239" mass="26838">MTSPAHPIYISDDDDVREVIVIPDPEIFNVSDDEAEVDPDVLEVGDESEPESDYEEDPEEMTDVEHEAPEPEVDLEVVADEEPEDPIEVEPEMEAGVPVMRRPSFQPYRLRPGGALFMYTPRKQILPPRKRKLAPAFGEEDTVPPPPPKRARAADIVEDDDTSDEEPPSTFKVGGTSQPPLPLTANMEHEDVDPPTLVVRCEMYDNQLEALRGVVHVIQEGQYMDDQARHILHDQVLDA</sequence>
<evidence type="ECO:0000313" key="1">
    <source>
        <dbReference type="EMBL" id="KAI3819763.1"/>
    </source>
</evidence>